<dbReference type="GO" id="GO:0016757">
    <property type="term" value="F:glycosyltransferase activity"/>
    <property type="evidence" value="ECO:0007669"/>
    <property type="project" value="UniProtKB-KW"/>
</dbReference>
<dbReference type="Gene3D" id="3.90.550.10">
    <property type="entry name" value="Spore Coat Polysaccharide Biosynthesis Protein SpsA, Chain A"/>
    <property type="match status" value="1"/>
</dbReference>
<dbReference type="RefSeq" id="WP_184751166.1">
    <property type="nucleotide sequence ID" value="NZ_BAAAJR010000009.1"/>
</dbReference>
<evidence type="ECO:0000313" key="6">
    <source>
        <dbReference type="EMBL" id="MBB6392065.1"/>
    </source>
</evidence>
<keyword evidence="3" id="KW-0328">Glycosyltransferase</keyword>
<comment type="pathway">
    <text evidence="1">Cell wall biogenesis; cell wall polysaccharide biosynthesis.</text>
</comment>
<dbReference type="Pfam" id="PF00535">
    <property type="entry name" value="Glycos_transf_2"/>
    <property type="match status" value="1"/>
</dbReference>
<dbReference type="SUPFAM" id="SSF53448">
    <property type="entry name" value="Nucleotide-diphospho-sugar transferases"/>
    <property type="match status" value="1"/>
</dbReference>
<evidence type="ECO:0000256" key="2">
    <source>
        <dbReference type="ARBA" id="ARBA00006739"/>
    </source>
</evidence>
<comment type="similarity">
    <text evidence="2">Belongs to the glycosyltransferase 2 family.</text>
</comment>
<dbReference type="PANTHER" id="PTHR43179">
    <property type="entry name" value="RHAMNOSYLTRANSFERASE WBBL"/>
    <property type="match status" value="1"/>
</dbReference>
<evidence type="ECO:0000313" key="7">
    <source>
        <dbReference type="Proteomes" id="UP000537775"/>
    </source>
</evidence>
<gene>
    <name evidence="6" type="ORF">HD594_002378</name>
</gene>
<feature type="domain" description="Glycosyltransferase 2-like" evidence="5">
    <location>
        <begin position="6"/>
        <end position="117"/>
    </location>
</feature>
<sequence>MPPKVSILMLTYNAPEFVEIAVRTVRDRTCDVNFELVVVDNASEEPTRGLLHRLDDEGLIDTLHFSPTNTLFAGGNNLAATLAAPDATHFLLLNSDVEIRDDAWLSNLLSHHSRGASSYGMVPDPLRVDGYCYLIDADLYRSAPLDEEHQWFWAITKQQAGLLSADLSVRGYFEHERYVHHFGGRSGTGFTGAKGLSVDRLELDRWFGGRSPIVIDLHTLPLLTRVDLVGPEFVRRAVHRIQRVRARAARAVSRRRP</sequence>
<proteinExistence type="inferred from homology"/>
<dbReference type="AlphaFoldDB" id="A0A7X0FRZ5"/>
<dbReference type="InterPro" id="IPR001173">
    <property type="entry name" value="Glyco_trans_2-like"/>
</dbReference>
<keyword evidence="4 6" id="KW-0808">Transferase</keyword>
<accession>A0A7X0FRZ5</accession>
<evidence type="ECO:0000259" key="5">
    <source>
        <dbReference type="Pfam" id="PF00535"/>
    </source>
</evidence>
<dbReference type="Proteomes" id="UP000537775">
    <property type="component" value="Unassembled WGS sequence"/>
</dbReference>
<comment type="caution">
    <text evidence="6">The sequence shown here is derived from an EMBL/GenBank/DDBJ whole genome shotgun (WGS) entry which is preliminary data.</text>
</comment>
<evidence type="ECO:0000256" key="4">
    <source>
        <dbReference type="ARBA" id="ARBA00022679"/>
    </source>
</evidence>
<evidence type="ECO:0000256" key="3">
    <source>
        <dbReference type="ARBA" id="ARBA00022676"/>
    </source>
</evidence>
<name>A0A7X0FRZ5_9MICO</name>
<dbReference type="PANTHER" id="PTHR43179:SF12">
    <property type="entry name" value="GALACTOFURANOSYLTRANSFERASE GLFT2"/>
    <property type="match status" value="1"/>
</dbReference>
<reference evidence="6 7" key="1">
    <citation type="submission" date="2020-08" db="EMBL/GenBank/DDBJ databases">
        <title>Sequencing the genomes of 1000 actinobacteria strains.</title>
        <authorList>
            <person name="Klenk H.-P."/>
        </authorList>
    </citation>
    <scope>NUCLEOTIDE SEQUENCE [LARGE SCALE GENOMIC DNA]</scope>
    <source>
        <strain evidence="6 7">DSM 12511</strain>
    </source>
</reference>
<protein>
    <submittedName>
        <fullName evidence="6">Glycosyltransferase involved in cell wall biosynthesis</fullName>
    </submittedName>
</protein>
<evidence type="ECO:0000256" key="1">
    <source>
        <dbReference type="ARBA" id="ARBA00004776"/>
    </source>
</evidence>
<organism evidence="6 7">
    <name type="scientific">Microbacterium thalassium</name>
    <dbReference type="NCBI Taxonomy" id="362649"/>
    <lineage>
        <taxon>Bacteria</taxon>
        <taxon>Bacillati</taxon>
        <taxon>Actinomycetota</taxon>
        <taxon>Actinomycetes</taxon>
        <taxon>Micrococcales</taxon>
        <taxon>Microbacteriaceae</taxon>
        <taxon>Microbacterium</taxon>
    </lineage>
</organism>
<dbReference type="InterPro" id="IPR029044">
    <property type="entry name" value="Nucleotide-diphossugar_trans"/>
</dbReference>
<keyword evidence="7" id="KW-1185">Reference proteome</keyword>
<dbReference type="EMBL" id="JACHML010000001">
    <property type="protein sequence ID" value="MBB6392065.1"/>
    <property type="molecule type" value="Genomic_DNA"/>
</dbReference>